<dbReference type="Proteomes" id="UP000319138">
    <property type="component" value="Unassembled WGS sequence"/>
</dbReference>
<organism evidence="1 2">
    <name type="scientific">Gilliamella apicola</name>
    <dbReference type="NCBI Taxonomy" id="1196095"/>
    <lineage>
        <taxon>Bacteria</taxon>
        <taxon>Pseudomonadati</taxon>
        <taxon>Pseudomonadota</taxon>
        <taxon>Gammaproteobacteria</taxon>
        <taxon>Orbales</taxon>
        <taxon>Orbaceae</taxon>
        <taxon>Gilliamella</taxon>
    </lineage>
</organism>
<accession>A0A556RTB0</accession>
<dbReference type="EMBL" id="VMHL01000001">
    <property type="protein sequence ID" value="TSJ92140.1"/>
    <property type="molecule type" value="Genomic_DNA"/>
</dbReference>
<sequence length="168" mass="19104">MTEKTHFKKAFKSPYLSSADIVEGVNLTIAYVKLEADKTKKTKDLFNTAYFVEREIRTGEPLKPMVSNVTNSKMLKKLTGSPFIDDWLNVPVYIYVDNNVKFGRDITEGLRISASRSTKKELLPNTKAWENAKAALKRDGNLDKVLQRMIISPENQELLINECNSEMA</sequence>
<gene>
    <name evidence="1" type="ORF">FPQ14_02500</name>
</gene>
<proteinExistence type="predicted"/>
<comment type="caution">
    <text evidence="1">The sequence shown here is derived from an EMBL/GenBank/DDBJ whole genome shotgun (WGS) entry which is preliminary data.</text>
</comment>
<evidence type="ECO:0000313" key="2">
    <source>
        <dbReference type="Proteomes" id="UP000319138"/>
    </source>
</evidence>
<dbReference type="AlphaFoldDB" id="A0A556RTB0"/>
<dbReference type="RefSeq" id="WP_144188128.1">
    <property type="nucleotide sequence ID" value="NZ_VMHL01000001.1"/>
</dbReference>
<protein>
    <submittedName>
        <fullName evidence="1">Uncharacterized protein</fullName>
    </submittedName>
</protein>
<evidence type="ECO:0000313" key="1">
    <source>
        <dbReference type="EMBL" id="TSJ92140.1"/>
    </source>
</evidence>
<name>A0A556RTB0_9GAMM</name>
<reference evidence="1 2" key="1">
    <citation type="submission" date="2019-07" db="EMBL/GenBank/DDBJ databases">
        <title>Gilliamella genomes.</title>
        <authorList>
            <person name="Zheng H."/>
        </authorList>
    </citation>
    <scope>NUCLEOTIDE SEQUENCE [LARGE SCALE GENOMIC DNA]</scope>
    <source>
        <strain evidence="1 2">W8131</strain>
    </source>
</reference>